<dbReference type="InterPro" id="IPR011009">
    <property type="entry name" value="Kinase-like_dom_sf"/>
</dbReference>
<gene>
    <name evidence="1" type="ORF">ACFY35_14695</name>
</gene>
<dbReference type="Pfam" id="PF04655">
    <property type="entry name" value="APH_6_hur"/>
    <property type="match status" value="1"/>
</dbReference>
<evidence type="ECO:0000313" key="2">
    <source>
        <dbReference type="Proteomes" id="UP001602245"/>
    </source>
</evidence>
<proteinExistence type="predicted"/>
<dbReference type="EMBL" id="JBIAZU010000002">
    <property type="protein sequence ID" value="MFF5290691.1"/>
    <property type="molecule type" value="Genomic_DNA"/>
</dbReference>
<protein>
    <submittedName>
        <fullName evidence="1">Aminoglycoside phosphotransferase family protein</fullName>
    </submittedName>
</protein>
<keyword evidence="2" id="KW-1185">Reference proteome</keyword>
<dbReference type="SUPFAM" id="SSF56112">
    <property type="entry name" value="Protein kinase-like (PK-like)"/>
    <property type="match status" value="1"/>
</dbReference>
<dbReference type="Proteomes" id="UP001602245">
    <property type="component" value="Unassembled WGS sequence"/>
</dbReference>
<organism evidence="1 2">
    <name type="scientific">Paractinoplanes globisporus</name>
    <dbReference type="NCBI Taxonomy" id="113565"/>
    <lineage>
        <taxon>Bacteria</taxon>
        <taxon>Bacillati</taxon>
        <taxon>Actinomycetota</taxon>
        <taxon>Actinomycetes</taxon>
        <taxon>Micromonosporales</taxon>
        <taxon>Micromonosporaceae</taxon>
        <taxon>Paractinoplanes</taxon>
    </lineage>
</organism>
<reference evidence="1 2" key="1">
    <citation type="submission" date="2024-10" db="EMBL/GenBank/DDBJ databases">
        <title>The Natural Products Discovery Center: Release of the First 8490 Sequenced Strains for Exploring Actinobacteria Biosynthetic Diversity.</title>
        <authorList>
            <person name="Kalkreuter E."/>
            <person name="Kautsar S.A."/>
            <person name="Yang D."/>
            <person name="Bader C.D."/>
            <person name="Teijaro C.N."/>
            <person name="Fluegel L."/>
            <person name="Davis C.M."/>
            <person name="Simpson J.R."/>
            <person name="Lauterbach L."/>
            <person name="Steele A.D."/>
            <person name="Gui C."/>
            <person name="Meng S."/>
            <person name="Li G."/>
            <person name="Viehrig K."/>
            <person name="Ye F."/>
            <person name="Su P."/>
            <person name="Kiefer A.F."/>
            <person name="Nichols A."/>
            <person name="Cepeda A.J."/>
            <person name="Yan W."/>
            <person name="Fan B."/>
            <person name="Jiang Y."/>
            <person name="Adhikari A."/>
            <person name="Zheng C.-J."/>
            <person name="Schuster L."/>
            <person name="Cowan T.M."/>
            <person name="Smanski M.J."/>
            <person name="Chevrette M.G."/>
            <person name="De Carvalho L.P.S."/>
            <person name="Shen B."/>
        </authorList>
    </citation>
    <scope>NUCLEOTIDE SEQUENCE [LARGE SCALE GENOMIC DNA]</scope>
    <source>
        <strain evidence="1 2">NPDC000087</strain>
    </source>
</reference>
<name>A0ABW6WCP5_9ACTN</name>
<evidence type="ECO:0000313" key="1">
    <source>
        <dbReference type="EMBL" id="MFF5290691.1"/>
    </source>
</evidence>
<accession>A0ABW6WCP5</accession>
<comment type="caution">
    <text evidence="1">The sequence shown here is derived from an EMBL/GenBank/DDBJ whole genome shotgun (WGS) entry which is preliminary data.</text>
</comment>
<sequence>MTAFLVPENLADSVRSDRSPRRDAWLAALPGLVDEFAGRWSLRVGPPFRPGGRCAWVAPARDRAGRALVLKLAWRHDEALHEADGLRVWNGDGVVRLYAGATADATSVLLLERCHPGTALGDVLPEAEQDPIVAGLLKRMWQAPADDTVFRPLRVMCDAWADEFRRRRDENSGLARAAIELLRTLPATADRQVLLCTDLHAGNILAAGREPWLAIDPKPYVGDPAYDAVQHLLNCEQRLRADPIGLTDRMAGLLDVDRDRLRRWLFARCAQESLDQPELAEVAARLAPN</sequence>
<dbReference type="InterPro" id="IPR006748">
    <property type="entry name" value="NH2Glyco/OHUrea_AB-resist_kin"/>
</dbReference>
<dbReference type="RefSeq" id="WP_020510318.1">
    <property type="nucleotide sequence ID" value="NZ_JBIAZU010000002.1"/>
</dbReference>